<proteinExistence type="predicted"/>
<evidence type="ECO:0000313" key="2">
    <source>
        <dbReference type="Proteomes" id="UP001060170"/>
    </source>
</evidence>
<protein>
    <submittedName>
        <fullName evidence="1">Uncharacterized protein</fullName>
    </submittedName>
</protein>
<dbReference type="Proteomes" id="UP001060170">
    <property type="component" value="Chromosome 7"/>
</dbReference>
<sequence>MAIPMGYSWIKMTVLAVLYLRATQCMEKSLLGKGSSADLGKSPATAVFIGDVAKHASGSVFRDGQVMKRPTVSRSDAEQYFKSIREFSQPSPGLSIGRELSIQIYATNYRTAPDDLYTTYTIVRDRSAI</sequence>
<comment type="caution">
    <text evidence="1">The sequence shown here is derived from an EMBL/GenBank/DDBJ whole genome shotgun (WGS) entry which is preliminary data.</text>
</comment>
<dbReference type="EMBL" id="CM045871">
    <property type="protein sequence ID" value="KAI7951562.1"/>
    <property type="molecule type" value="Genomic_DNA"/>
</dbReference>
<reference evidence="2" key="2">
    <citation type="journal article" date="2018" name="Mol. Plant Microbe Interact.">
        <title>Genome sequence resources for the wheat stripe rust pathogen (Puccinia striiformis f. sp. tritici) and the barley stripe rust pathogen (Puccinia striiformis f. sp. hordei).</title>
        <authorList>
            <person name="Xia C."/>
            <person name="Wang M."/>
            <person name="Yin C."/>
            <person name="Cornejo O.E."/>
            <person name="Hulbert S.H."/>
            <person name="Chen X."/>
        </authorList>
    </citation>
    <scope>NUCLEOTIDE SEQUENCE [LARGE SCALE GENOMIC DNA]</scope>
    <source>
        <strain evidence="2">93-210</strain>
    </source>
</reference>
<organism evidence="1 2">
    <name type="scientific">Puccinia striiformis f. sp. tritici</name>
    <dbReference type="NCBI Taxonomy" id="168172"/>
    <lineage>
        <taxon>Eukaryota</taxon>
        <taxon>Fungi</taxon>
        <taxon>Dikarya</taxon>
        <taxon>Basidiomycota</taxon>
        <taxon>Pucciniomycotina</taxon>
        <taxon>Pucciniomycetes</taxon>
        <taxon>Pucciniales</taxon>
        <taxon>Pucciniaceae</taxon>
        <taxon>Puccinia</taxon>
    </lineage>
</organism>
<gene>
    <name evidence="1" type="ORF">MJO28_007246</name>
</gene>
<keyword evidence="2" id="KW-1185">Reference proteome</keyword>
<reference evidence="2" key="1">
    <citation type="journal article" date="2018" name="BMC Genomics">
        <title>Genomic insights into host adaptation between the wheat stripe rust pathogen (Puccinia striiformis f. sp. tritici) and the barley stripe rust pathogen (Puccinia striiformis f. sp. hordei).</title>
        <authorList>
            <person name="Xia C."/>
            <person name="Wang M."/>
            <person name="Yin C."/>
            <person name="Cornejo O.E."/>
            <person name="Hulbert S.H."/>
            <person name="Chen X."/>
        </authorList>
    </citation>
    <scope>NUCLEOTIDE SEQUENCE [LARGE SCALE GENOMIC DNA]</scope>
    <source>
        <strain evidence="2">93-210</strain>
    </source>
</reference>
<accession>A0ACC0EFE4</accession>
<evidence type="ECO:0000313" key="1">
    <source>
        <dbReference type="EMBL" id="KAI7951562.1"/>
    </source>
</evidence>
<name>A0ACC0EFE4_9BASI</name>
<reference evidence="1 2" key="3">
    <citation type="journal article" date="2022" name="Microbiol. Spectr.">
        <title>Folding features and dynamics of 3D genome architecture in plant fungal pathogens.</title>
        <authorList>
            <person name="Xia C."/>
        </authorList>
    </citation>
    <scope>NUCLEOTIDE SEQUENCE [LARGE SCALE GENOMIC DNA]</scope>
    <source>
        <strain evidence="1 2">93-210</strain>
    </source>
</reference>